<feature type="domain" description="BTB" evidence="14">
    <location>
        <begin position="46"/>
        <end position="147"/>
    </location>
</feature>
<evidence type="ECO:0000313" key="15">
    <source>
        <dbReference type="Proteomes" id="UP000515135"/>
    </source>
</evidence>
<dbReference type="Pfam" id="PF00520">
    <property type="entry name" value="Ion_trans"/>
    <property type="match status" value="1"/>
</dbReference>
<evidence type="ECO:0000256" key="8">
    <source>
        <dbReference type="ARBA" id="ARBA00022989"/>
    </source>
</evidence>
<dbReference type="GO" id="GO:0001508">
    <property type="term" value="P:action potential"/>
    <property type="evidence" value="ECO:0007669"/>
    <property type="project" value="TreeGrafter"/>
</dbReference>
<keyword evidence="11" id="KW-0407">Ion channel</keyword>
<keyword evidence="9" id="KW-0406">Ion transport</keyword>
<dbReference type="SUPFAM" id="SSF54695">
    <property type="entry name" value="POZ domain"/>
    <property type="match status" value="1"/>
</dbReference>
<dbReference type="Gene3D" id="1.10.287.70">
    <property type="match status" value="1"/>
</dbReference>
<evidence type="ECO:0000256" key="10">
    <source>
        <dbReference type="ARBA" id="ARBA00023136"/>
    </source>
</evidence>
<dbReference type="InterPro" id="IPR011333">
    <property type="entry name" value="SKP1/BTB/POZ_sf"/>
</dbReference>
<dbReference type="InterPro" id="IPR000210">
    <property type="entry name" value="BTB/POZ_dom"/>
</dbReference>
<feature type="region of interest" description="Disordered" evidence="12">
    <location>
        <begin position="423"/>
        <end position="442"/>
    </location>
</feature>
<feature type="transmembrane region" description="Helical" evidence="13">
    <location>
        <begin position="259"/>
        <end position="282"/>
    </location>
</feature>
<comment type="subcellular location">
    <subcellularLocation>
        <location evidence="1">Membrane</location>
        <topology evidence="1">Multi-pass membrane protein</topology>
    </subcellularLocation>
</comment>
<keyword evidence="15" id="KW-1185">Reference proteome</keyword>
<dbReference type="PANTHER" id="PTHR11537:SF105">
    <property type="entry name" value="POTASSIUM VOLTAGE-GATED CHANNEL PROTEIN SHAL"/>
    <property type="match status" value="1"/>
</dbReference>
<name>A0A6P4ZFM7_BRABE</name>
<dbReference type="InterPro" id="IPR028325">
    <property type="entry name" value="VG_K_chnl"/>
</dbReference>
<keyword evidence="10 13" id="KW-0472">Membrane</keyword>
<dbReference type="KEGG" id="bbel:109473029"/>
<evidence type="ECO:0000256" key="5">
    <source>
        <dbReference type="ARBA" id="ARBA00022826"/>
    </source>
</evidence>
<gene>
    <name evidence="16" type="primary">LOC109473029</name>
</gene>
<keyword evidence="8 13" id="KW-1133">Transmembrane helix</keyword>
<keyword evidence="5" id="KW-0631">Potassium channel</keyword>
<keyword evidence="2" id="KW-0813">Transport</keyword>
<feature type="compositionally biased region" description="Acidic residues" evidence="12">
    <location>
        <begin position="432"/>
        <end position="442"/>
    </location>
</feature>
<sequence>MYIMMAAFIPHQGRRVSRLPSIVGRYSPIRRPFCPTTEQRKVAGDERLVFNVSGHKFEVWRGALDAHPDTLLGRFDDREKFYNQDTNEYDLSTTPEMFKYILRFYTNGVLHFPKSDDIHFHTYLEEIEFFEIDPDEHMSHCCFEDYIDRKIQWDIAHRPKVVFVPDTLREKLWQMVESPKANTSAQVFFYITCFFISLSVTATVLETLACEEVAKIGDPFIIARARNCRHVFFCIESACVVLFTAEYIIRLYASPNRSLYARSFMSVVDLVSIFPFYVGLCISEESNVQAVFDTLRVFRVFRVFKLCRSSPGMIMLAKTLKISAANLSSLCFALSMICLVFTTMMYYMEKTHNPEKFSSIPAVFWFTIITMTTVGYGDTTPIGFIGKVLTGAWSIICVVILSFPLTILVDTFTAIRESAKARKEKMKQSQEEQTDESDDDDS</sequence>
<evidence type="ECO:0000256" key="6">
    <source>
        <dbReference type="ARBA" id="ARBA00022882"/>
    </source>
</evidence>
<keyword evidence="4 13" id="KW-0812">Transmembrane</keyword>
<dbReference type="Pfam" id="PF02214">
    <property type="entry name" value="BTB_2"/>
    <property type="match status" value="1"/>
</dbReference>
<dbReference type="FunFam" id="1.20.120.350:FF:000081">
    <property type="entry name" value="Predicted protein"/>
    <property type="match status" value="1"/>
</dbReference>
<evidence type="ECO:0000313" key="16">
    <source>
        <dbReference type="RefSeq" id="XP_019628481.1"/>
    </source>
</evidence>
<reference evidence="16" key="1">
    <citation type="submission" date="2025-08" db="UniProtKB">
        <authorList>
            <consortium name="RefSeq"/>
        </authorList>
    </citation>
    <scope>IDENTIFICATION</scope>
    <source>
        <tissue evidence="16">Gonad</tissue>
    </source>
</reference>
<dbReference type="PRINTS" id="PR01497">
    <property type="entry name" value="SHALCHANNEL"/>
</dbReference>
<evidence type="ECO:0000256" key="2">
    <source>
        <dbReference type="ARBA" id="ARBA00022448"/>
    </source>
</evidence>
<feature type="transmembrane region" description="Helical" evidence="13">
    <location>
        <begin position="392"/>
        <end position="415"/>
    </location>
</feature>
<keyword evidence="6" id="KW-0851">Voltage-gated channel</keyword>
<evidence type="ECO:0000256" key="9">
    <source>
        <dbReference type="ARBA" id="ARBA00023065"/>
    </source>
</evidence>
<keyword evidence="3" id="KW-0633">Potassium transport</keyword>
<organism evidence="15 16">
    <name type="scientific">Branchiostoma belcheri</name>
    <name type="common">Amphioxus</name>
    <dbReference type="NCBI Taxonomy" id="7741"/>
    <lineage>
        <taxon>Eukaryota</taxon>
        <taxon>Metazoa</taxon>
        <taxon>Chordata</taxon>
        <taxon>Cephalochordata</taxon>
        <taxon>Leptocardii</taxon>
        <taxon>Amphioxiformes</taxon>
        <taxon>Branchiostomatidae</taxon>
        <taxon>Branchiostoma</taxon>
    </lineage>
</organism>
<dbReference type="GO" id="GO:0008076">
    <property type="term" value="C:voltage-gated potassium channel complex"/>
    <property type="evidence" value="ECO:0007669"/>
    <property type="project" value="InterPro"/>
</dbReference>
<dbReference type="PRINTS" id="PR00169">
    <property type="entry name" value="KCHANNEL"/>
</dbReference>
<evidence type="ECO:0000256" key="13">
    <source>
        <dbReference type="SAM" id="Phobius"/>
    </source>
</evidence>
<evidence type="ECO:0000256" key="1">
    <source>
        <dbReference type="ARBA" id="ARBA00004141"/>
    </source>
</evidence>
<feature type="transmembrane region" description="Helical" evidence="13">
    <location>
        <begin position="231"/>
        <end position="253"/>
    </location>
</feature>
<dbReference type="GeneID" id="109473029"/>
<dbReference type="AlphaFoldDB" id="A0A6P4ZFM7"/>
<dbReference type="InterPro" id="IPR005821">
    <property type="entry name" value="Ion_trans_dom"/>
</dbReference>
<dbReference type="RefSeq" id="XP_019628481.1">
    <property type="nucleotide sequence ID" value="XM_019772922.1"/>
</dbReference>
<dbReference type="OrthoDB" id="415460at2759"/>
<evidence type="ECO:0000256" key="11">
    <source>
        <dbReference type="ARBA" id="ARBA00023303"/>
    </source>
</evidence>
<dbReference type="SMART" id="SM00225">
    <property type="entry name" value="BTB"/>
    <property type="match status" value="1"/>
</dbReference>
<dbReference type="Proteomes" id="UP000515135">
    <property type="component" value="Unplaced"/>
</dbReference>
<keyword evidence="7" id="KW-0630">Potassium</keyword>
<dbReference type="InterPro" id="IPR027359">
    <property type="entry name" value="Volt_channel_dom_sf"/>
</dbReference>
<feature type="transmembrane region" description="Helical" evidence="13">
    <location>
        <begin position="359"/>
        <end position="377"/>
    </location>
</feature>
<feature type="transmembrane region" description="Helical" evidence="13">
    <location>
        <begin position="326"/>
        <end position="347"/>
    </location>
</feature>
<proteinExistence type="predicted"/>
<accession>A0A6P4ZFM7</accession>
<dbReference type="InterPro" id="IPR003131">
    <property type="entry name" value="T1-type_BTB"/>
</dbReference>
<evidence type="ECO:0000256" key="3">
    <source>
        <dbReference type="ARBA" id="ARBA00022538"/>
    </source>
</evidence>
<dbReference type="Gene3D" id="1.20.120.350">
    <property type="entry name" value="Voltage-gated potassium channels. Chain C"/>
    <property type="match status" value="1"/>
</dbReference>
<protein>
    <submittedName>
        <fullName evidence="16">Potassium voltage-gated channel protein Shal-like</fullName>
    </submittedName>
</protein>
<dbReference type="SUPFAM" id="SSF81324">
    <property type="entry name" value="Voltage-gated potassium channels"/>
    <property type="match status" value="1"/>
</dbReference>
<dbReference type="Gene3D" id="3.30.710.10">
    <property type="entry name" value="Potassium Channel Kv1.1, Chain A"/>
    <property type="match status" value="1"/>
</dbReference>
<evidence type="ECO:0000259" key="14">
    <source>
        <dbReference type="SMART" id="SM00225"/>
    </source>
</evidence>
<dbReference type="GO" id="GO:0005250">
    <property type="term" value="F:A-type (transient outward) potassium channel activity"/>
    <property type="evidence" value="ECO:0007669"/>
    <property type="project" value="TreeGrafter"/>
</dbReference>
<feature type="transmembrane region" description="Helical" evidence="13">
    <location>
        <begin position="187"/>
        <end position="210"/>
    </location>
</feature>
<dbReference type="FunFam" id="1.10.287.70:FF:000028">
    <property type="entry name" value="potassium voltage-gated channel subfamily D member 3"/>
    <property type="match status" value="1"/>
</dbReference>
<evidence type="ECO:0000256" key="12">
    <source>
        <dbReference type="SAM" id="MobiDB-lite"/>
    </source>
</evidence>
<evidence type="ECO:0000256" key="7">
    <source>
        <dbReference type="ARBA" id="ARBA00022958"/>
    </source>
</evidence>
<dbReference type="GO" id="GO:0051260">
    <property type="term" value="P:protein homooligomerization"/>
    <property type="evidence" value="ECO:0007669"/>
    <property type="project" value="InterPro"/>
</dbReference>
<dbReference type="PANTHER" id="PTHR11537">
    <property type="entry name" value="VOLTAGE-GATED POTASSIUM CHANNEL"/>
    <property type="match status" value="1"/>
</dbReference>
<evidence type="ECO:0000256" key="4">
    <source>
        <dbReference type="ARBA" id="ARBA00022692"/>
    </source>
</evidence>
<dbReference type="InterPro" id="IPR003975">
    <property type="entry name" value="K_chnl_volt-dep_Kv4"/>
</dbReference>